<keyword evidence="1" id="KW-0547">Nucleotide-binding</keyword>
<dbReference type="GO" id="GO:0004467">
    <property type="term" value="F:long-chain fatty acid-CoA ligase activity"/>
    <property type="evidence" value="ECO:0007669"/>
    <property type="project" value="TreeGrafter"/>
</dbReference>
<evidence type="ECO:0000313" key="4">
    <source>
        <dbReference type="EMBL" id="PWN44221.1"/>
    </source>
</evidence>
<dbReference type="SUPFAM" id="SSF56801">
    <property type="entry name" value="Acetyl-CoA synthetase-like"/>
    <property type="match status" value="1"/>
</dbReference>
<reference evidence="4 5" key="1">
    <citation type="journal article" date="2018" name="Mol. Biol. Evol.">
        <title>Broad Genomic Sampling Reveals a Smut Pathogenic Ancestry of the Fungal Clade Ustilaginomycotina.</title>
        <authorList>
            <person name="Kijpornyongpan T."/>
            <person name="Mondo S.J."/>
            <person name="Barry K."/>
            <person name="Sandor L."/>
            <person name="Lee J."/>
            <person name="Lipzen A."/>
            <person name="Pangilinan J."/>
            <person name="LaButti K."/>
            <person name="Hainaut M."/>
            <person name="Henrissat B."/>
            <person name="Grigoriev I.V."/>
            <person name="Spatafora J.W."/>
            <person name="Aime M.C."/>
        </authorList>
    </citation>
    <scope>NUCLEOTIDE SEQUENCE [LARGE SCALE GENOMIC DNA]</scope>
    <source>
        <strain evidence="4 5">MCA 4658</strain>
    </source>
</reference>
<dbReference type="GO" id="GO:0005783">
    <property type="term" value="C:endoplasmic reticulum"/>
    <property type="evidence" value="ECO:0007669"/>
    <property type="project" value="TreeGrafter"/>
</dbReference>
<dbReference type="Pfam" id="PF00501">
    <property type="entry name" value="AMP-binding"/>
    <property type="match status" value="1"/>
</dbReference>
<dbReference type="Proteomes" id="UP000245783">
    <property type="component" value="Unassembled WGS sequence"/>
</dbReference>
<dbReference type="InterPro" id="IPR042099">
    <property type="entry name" value="ANL_N_sf"/>
</dbReference>
<dbReference type="AlphaFoldDB" id="A0A316W655"/>
<dbReference type="InterPro" id="IPR020845">
    <property type="entry name" value="AMP-binding_CS"/>
</dbReference>
<sequence length="690" mass="75529">MVISTFPEPPKVWPLDVQAVPVPGTEKDGHTPIFRNAAVPEFTTQESMYDVFAVGRDRDPQAPYLGIRPWNPAKKDFERRFEWLTYAQAEELRTAVGSALGKLAKEGQLGQGVPDKQWTCGAWMQNRPEFQILEHAAAAYSRRTVSLYDSYDTETAVYVLAHSEARCVFTTTSHVPTLLASASEIPLVKLIVTLDTPAPAASAPGELGRDQLLAKWAASKGVNLTSWDKIVELGKANLVAHTPPQSNEEQISFCYTSGTTGKPKAAIVLHKQLAYAGAATSLYWSKPQKMISYLPLAHIYERILEALVTRNGGSIGYFSGDVLRLTEDAQVLQPSFFPGVPRVFNRIAAQIQAQADGGGLKGKLLTAALNAKIARHDQTGDVTHAFYDRIVFRKVRAVLGGKVEQLVSGSAPIRPDVLKVLRVALSADFREGYGQTENAGSCLLMHPGDKDLGTCGPPVPGHEVRLRDCPELGYTTKDKPFARGEILSRGQSVFPGYFKDDKKSKETLDEEGWMYTGDVGLIDDKGRVKIIDRVKNLIKLAQGEYVAIEHVEGIFSSSKLAAQLWLYGDSTEAHLVAIAVPDPEAFAPFASKITGKQLSAADLQGLEQACQDPKVVASFLNDLVTVGRRNKVKGFEFPRALKLRMTPFSIEEGTLTPTFKLKRPEARKILEADIKALYSKPPADISASKL</sequence>
<dbReference type="STRING" id="1522189.A0A316W655"/>
<name>A0A316W655_9BASI</name>
<keyword evidence="2" id="KW-0067">ATP-binding</keyword>
<dbReference type="PROSITE" id="PS00455">
    <property type="entry name" value="AMP_BINDING"/>
    <property type="match status" value="1"/>
</dbReference>
<dbReference type="OrthoDB" id="1700726at2759"/>
<gene>
    <name evidence="4" type="ORF">IE81DRAFT_321620</name>
</gene>
<accession>A0A316W655</accession>
<evidence type="ECO:0000313" key="5">
    <source>
        <dbReference type="Proteomes" id="UP000245783"/>
    </source>
</evidence>
<dbReference type="RefSeq" id="XP_025371381.1">
    <property type="nucleotide sequence ID" value="XM_025513404.1"/>
</dbReference>
<dbReference type="InterPro" id="IPR000873">
    <property type="entry name" value="AMP-dep_synth/lig_dom"/>
</dbReference>
<feature type="domain" description="AMP-dependent synthetase/ligase" evidence="3">
    <location>
        <begin position="80"/>
        <end position="498"/>
    </location>
</feature>
<dbReference type="Gene3D" id="3.40.50.12780">
    <property type="entry name" value="N-terminal domain of ligase-like"/>
    <property type="match status" value="1"/>
</dbReference>
<dbReference type="GeneID" id="37035274"/>
<keyword evidence="5" id="KW-1185">Reference proteome</keyword>
<dbReference type="PANTHER" id="PTHR43272:SF33">
    <property type="entry name" value="AMP-BINDING DOMAIN-CONTAINING PROTEIN-RELATED"/>
    <property type="match status" value="1"/>
</dbReference>
<evidence type="ECO:0000256" key="1">
    <source>
        <dbReference type="ARBA" id="ARBA00022741"/>
    </source>
</evidence>
<proteinExistence type="predicted"/>
<dbReference type="GO" id="GO:0005524">
    <property type="term" value="F:ATP binding"/>
    <property type="evidence" value="ECO:0007669"/>
    <property type="project" value="UniProtKB-KW"/>
</dbReference>
<evidence type="ECO:0000256" key="2">
    <source>
        <dbReference type="ARBA" id="ARBA00022840"/>
    </source>
</evidence>
<dbReference type="GO" id="GO:0016020">
    <property type="term" value="C:membrane"/>
    <property type="evidence" value="ECO:0007669"/>
    <property type="project" value="TreeGrafter"/>
</dbReference>
<dbReference type="EMBL" id="KZ819363">
    <property type="protein sequence ID" value="PWN44221.1"/>
    <property type="molecule type" value="Genomic_DNA"/>
</dbReference>
<dbReference type="InParanoid" id="A0A316W655"/>
<organism evidence="4 5">
    <name type="scientific">Ceraceosorus guamensis</name>
    <dbReference type="NCBI Taxonomy" id="1522189"/>
    <lineage>
        <taxon>Eukaryota</taxon>
        <taxon>Fungi</taxon>
        <taxon>Dikarya</taxon>
        <taxon>Basidiomycota</taxon>
        <taxon>Ustilaginomycotina</taxon>
        <taxon>Exobasidiomycetes</taxon>
        <taxon>Ceraceosorales</taxon>
        <taxon>Ceraceosoraceae</taxon>
        <taxon>Ceraceosorus</taxon>
    </lineage>
</organism>
<dbReference type="PANTHER" id="PTHR43272">
    <property type="entry name" value="LONG-CHAIN-FATTY-ACID--COA LIGASE"/>
    <property type="match status" value="1"/>
</dbReference>
<protein>
    <submittedName>
        <fullName evidence="4">Acetyl-CoA synthetase-like protein</fullName>
    </submittedName>
</protein>
<evidence type="ECO:0000259" key="3">
    <source>
        <dbReference type="Pfam" id="PF00501"/>
    </source>
</evidence>